<dbReference type="SUPFAM" id="SSF53448">
    <property type="entry name" value="Nucleotide-diphospho-sugar transferases"/>
    <property type="match status" value="1"/>
</dbReference>
<feature type="domain" description="PA14" evidence="11">
    <location>
        <begin position="92"/>
        <end position="253"/>
    </location>
</feature>
<comment type="subcellular location">
    <subcellularLocation>
        <location evidence="1 9">Golgi apparatus</location>
        <location evidence="1 9">Golgi stack membrane</location>
        <topology evidence="1 9">Single-pass type II membrane protein</topology>
    </subcellularLocation>
</comment>
<dbReference type="AlphaFoldDB" id="A0A3B4UHZ6"/>
<keyword evidence="4" id="KW-0812">Transmembrane</keyword>
<keyword evidence="5 9" id="KW-0735">Signal-anchor</keyword>
<evidence type="ECO:0000259" key="11">
    <source>
        <dbReference type="PROSITE" id="PS51820"/>
    </source>
</evidence>
<evidence type="ECO:0000256" key="4">
    <source>
        <dbReference type="ARBA" id="ARBA00022692"/>
    </source>
</evidence>
<sequence>MILAFFPLKKLRRNGKYLLFGAILLVGAVAVYHEMVAAKAWSSDASMNPYADSSSWRAAMFDNWVRRDHQPDHMEDSAAWITSYIPQTWKPEYKGQANLHVFEDWCGSSTAELRKNLHYPLYPHTRTTVQKLAVSPGWTNYGLRIFGYLHPYTDGEFVFALSSNDNSELWLSTDESPLNLQLLAWVGKTGTEWTAPGEFVKYASQNSRPVRLSAERRYFFEVIHKQDNKGTDHVEVAWQLLDQGFRFMVIESKHISLYVNESALLMSDVAHIPQTAASHQHIPTKQHDSAADIMREDPRDSLYKVPLINSKFLQGILPDCSYKPSYTIKDFPLLRYQGLQFVHMSYIYPNDYTRLTNMESENSCFYPKSPYYMKMLDFSRYMRLDHPDMREKGNIDFGFQRRKSVLYEEDEFNNEAFQSDMEVRSDQIDNALFPDYGDDYDDYVQKRRRKLLSLPIQGTNNTLNSSDTRLHIDELQRRQGQSNVSQPEKPDELLSELTQLSKRHLQTNQTELKLGGSVKKVEQIKPKRKRLIKRQMVKSVKTTVTPRQTNPLIPVGKEQLKAKERPVLPVEQLNYKQHQIQRSHKMNQTQIQRINHSKHQPLERNAPLAEKPTVAKQQRIVTREVKSQPSINEHFTTPKRDIHSSVLRLTRSDIETRKRYRDKEIAMNMPLQQDLERSIHRAKMIADRRDKMDKKWSDTKGEEDQVGKEDKVRKTAENRRDTREGGKDYLWGPGGDFEVADDETLTPAPVFDTEVNWSQTFQVNHLDLQARRSDSIDLHCNVSGNLLLDSSDVLPIVKAFMEQLNEKHHGRFTLERVVNVVKRVDGVQGSRYLLELQLKDVNGQLLRLSQYIYTLIRHSRQRSRDFRFKQPKSEPVLCNPVGLRWNPVATVHFVVPVKNQARWVQQLIADMEKLFRETGDTNFNLIIADYNSTDMDVRKALQKSSLPRYQYVKLSGNFERSAGLQAGINLINDNHSIVFLCDLHIHFPPFIIDTIRKHCVEGYMVFAPIVMRLNCGATPSEARGYWEVNGFGLLGIYKSDLDAVGGMNTKDFTDRWGGEDWELLDRVLQAGLEVERIYLRNFFHHYHSKRGMWNRRMSHSHR</sequence>
<name>A0A3B4UHZ6_SERDU</name>
<dbReference type="GO" id="GO:0033842">
    <property type="term" value="F:N-acetyl-beta-glucosaminyl-derivative 4-beta-N-acetylgalactosaminyltransferase activity"/>
    <property type="evidence" value="ECO:0007669"/>
    <property type="project" value="UniProtKB-EC"/>
</dbReference>
<evidence type="ECO:0000256" key="8">
    <source>
        <dbReference type="ARBA" id="ARBA00023136"/>
    </source>
</evidence>
<comment type="function">
    <text evidence="9">Transfers N-acetylgalactosamine (GalNAc) from UDP-GalNAc to N-acetylglucosamine-beta-benzyl with a beta-1,4-linkage to form N,N'-diacetyllactosediamine, GalNAc-beta-1,4-GlcNAc structures in N-linked glycans and probably O-linked glycans.</text>
</comment>
<dbReference type="STRING" id="41447.ENSSDUP00000017843"/>
<keyword evidence="8" id="KW-0472">Membrane</keyword>
<comment type="catalytic activity">
    <reaction evidence="9">
        <text>an N-acetyl-beta-D-glucosaminyl derivative + UDP-N-acetyl-alpha-D-galactosamine = an N-acetyl-beta-D-galactosaminyl-(1-&gt;4)-N-acetyl-beta-D-glucosaminyl derivative + UDP + H(+)</text>
        <dbReference type="Rhea" id="RHEA:20493"/>
        <dbReference type="ChEBI" id="CHEBI:15378"/>
        <dbReference type="ChEBI" id="CHEBI:58223"/>
        <dbReference type="ChEBI" id="CHEBI:61631"/>
        <dbReference type="ChEBI" id="CHEBI:67138"/>
        <dbReference type="ChEBI" id="CHEBI:138027"/>
        <dbReference type="EC" id="2.4.1.244"/>
    </reaction>
</comment>
<dbReference type="SMART" id="SM00758">
    <property type="entry name" value="PA14"/>
    <property type="match status" value="1"/>
</dbReference>
<dbReference type="InterPro" id="IPR029044">
    <property type="entry name" value="Nucleotide-diphossugar_trans"/>
</dbReference>
<dbReference type="PROSITE" id="PS51820">
    <property type="entry name" value="PA14"/>
    <property type="match status" value="1"/>
</dbReference>
<dbReference type="InterPro" id="IPR008428">
    <property type="entry name" value="Chond_GalNAc"/>
</dbReference>
<evidence type="ECO:0000313" key="13">
    <source>
        <dbReference type="Proteomes" id="UP000261420"/>
    </source>
</evidence>
<dbReference type="PANTHER" id="PTHR12369">
    <property type="entry name" value="CHONDROITIN SYNTHASE"/>
    <property type="match status" value="1"/>
</dbReference>
<dbReference type="Proteomes" id="UP000261420">
    <property type="component" value="Unplaced"/>
</dbReference>
<evidence type="ECO:0000256" key="10">
    <source>
        <dbReference type="SAM" id="MobiDB-lite"/>
    </source>
</evidence>
<dbReference type="PANTHER" id="PTHR12369:SF15">
    <property type="entry name" value="BETA-1,4-N-ACETYLGALACTOSAMINYLTRANSFERASE 3"/>
    <property type="match status" value="1"/>
</dbReference>
<comment type="similarity">
    <text evidence="2 9">Belongs to the chondroitin N-acetylgalactosaminyltransferase family.</text>
</comment>
<organism evidence="12 13">
    <name type="scientific">Seriola dumerili</name>
    <name type="common">Greater amberjack</name>
    <name type="synonym">Caranx dumerili</name>
    <dbReference type="NCBI Taxonomy" id="41447"/>
    <lineage>
        <taxon>Eukaryota</taxon>
        <taxon>Metazoa</taxon>
        <taxon>Chordata</taxon>
        <taxon>Craniata</taxon>
        <taxon>Vertebrata</taxon>
        <taxon>Euteleostomi</taxon>
        <taxon>Actinopterygii</taxon>
        <taxon>Neopterygii</taxon>
        <taxon>Teleostei</taxon>
        <taxon>Neoteleostei</taxon>
        <taxon>Acanthomorphata</taxon>
        <taxon>Carangaria</taxon>
        <taxon>Carangiformes</taxon>
        <taxon>Carangidae</taxon>
        <taxon>Seriola</taxon>
    </lineage>
</organism>
<dbReference type="InterPro" id="IPR011658">
    <property type="entry name" value="PA14_dom"/>
</dbReference>
<proteinExistence type="inferred from homology"/>
<dbReference type="InterPro" id="IPR051227">
    <property type="entry name" value="CS_glycosyltransferase"/>
</dbReference>
<protein>
    <recommendedName>
        <fullName evidence="9">Beta-1,4-N-acetylgalactosaminyltransferase</fullName>
        <ecNumber evidence="9">2.4.1.244</ecNumber>
    </recommendedName>
</protein>
<dbReference type="InterPro" id="IPR037524">
    <property type="entry name" value="PA14/GLEYA"/>
</dbReference>
<evidence type="ECO:0000256" key="1">
    <source>
        <dbReference type="ARBA" id="ARBA00004447"/>
    </source>
</evidence>
<dbReference type="Pfam" id="PF07691">
    <property type="entry name" value="PA14"/>
    <property type="match status" value="1"/>
</dbReference>
<dbReference type="OMA" id="VDPHLQF"/>
<keyword evidence="6" id="KW-1133">Transmembrane helix</keyword>
<reference evidence="12" key="1">
    <citation type="submission" date="2025-08" db="UniProtKB">
        <authorList>
            <consortium name="Ensembl"/>
        </authorList>
    </citation>
    <scope>IDENTIFICATION</scope>
</reference>
<dbReference type="GO" id="GO:0032580">
    <property type="term" value="C:Golgi cisterna membrane"/>
    <property type="evidence" value="ECO:0007669"/>
    <property type="project" value="UniProtKB-SubCell"/>
</dbReference>
<keyword evidence="13" id="KW-1185">Reference proteome</keyword>
<evidence type="ECO:0000256" key="7">
    <source>
        <dbReference type="ARBA" id="ARBA00023034"/>
    </source>
</evidence>
<dbReference type="Gene3D" id="3.90.550.10">
    <property type="entry name" value="Spore Coat Polysaccharide Biosynthesis Protein SpsA, Chain A"/>
    <property type="match status" value="1"/>
</dbReference>
<dbReference type="Pfam" id="PF05679">
    <property type="entry name" value="CHGN"/>
    <property type="match status" value="1"/>
</dbReference>
<evidence type="ECO:0000313" key="12">
    <source>
        <dbReference type="Ensembl" id="ENSSDUP00000017843.1"/>
    </source>
</evidence>
<reference evidence="12" key="2">
    <citation type="submission" date="2025-09" db="UniProtKB">
        <authorList>
            <consortium name="Ensembl"/>
        </authorList>
    </citation>
    <scope>IDENTIFICATION</scope>
</reference>
<evidence type="ECO:0000256" key="9">
    <source>
        <dbReference type="RuleBase" id="RU364016"/>
    </source>
</evidence>
<dbReference type="EC" id="2.4.1.244" evidence="9"/>
<keyword evidence="7 9" id="KW-0333">Golgi apparatus</keyword>
<evidence type="ECO:0000256" key="3">
    <source>
        <dbReference type="ARBA" id="ARBA00022679"/>
    </source>
</evidence>
<keyword evidence="3 9" id="KW-0808">Transferase</keyword>
<dbReference type="GeneTree" id="ENSGT01050000244857"/>
<feature type="compositionally biased region" description="Basic and acidic residues" evidence="10">
    <location>
        <begin position="688"/>
        <end position="727"/>
    </location>
</feature>
<dbReference type="Ensembl" id="ENSSDUT00000018168.1">
    <property type="protein sequence ID" value="ENSSDUP00000017843.1"/>
    <property type="gene ID" value="ENSSDUG00000013036.1"/>
</dbReference>
<feature type="region of interest" description="Disordered" evidence="10">
    <location>
        <begin position="688"/>
        <end position="728"/>
    </location>
</feature>
<accession>A0A3B4UHZ6</accession>
<evidence type="ECO:0000256" key="5">
    <source>
        <dbReference type="ARBA" id="ARBA00022968"/>
    </source>
</evidence>
<evidence type="ECO:0000256" key="2">
    <source>
        <dbReference type="ARBA" id="ARBA00009239"/>
    </source>
</evidence>
<evidence type="ECO:0000256" key="6">
    <source>
        <dbReference type="ARBA" id="ARBA00022989"/>
    </source>
</evidence>